<dbReference type="AlphaFoldDB" id="A0A1J4JS48"/>
<evidence type="ECO:0000256" key="1">
    <source>
        <dbReference type="ARBA" id="ARBA00022679"/>
    </source>
</evidence>
<dbReference type="PANTHER" id="PTHR24067">
    <property type="entry name" value="UBIQUITIN-CONJUGATING ENZYME E2"/>
    <property type="match status" value="1"/>
</dbReference>
<sequence length="162" mass="18663">MGDRRAAAKRLQNMLKEEQEKSSAYYNCGLIDNDLFHWRVMIIGQPGTLYADGFFPAELTFPDDFPMSPPKMKFTCPMWHPNIGKDGTVCISILHPPGNDEYDYEKASERWLPIHTLESIIISVISMLEDPNPESPLNIEANRDYLQNRAEYNRKVRRTGGR</sequence>
<protein>
    <submittedName>
        <fullName evidence="6">Ubiquitin-conjugating enzyme E2 15</fullName>
    </submittedName>
</protein>
<dbReference type="CDD" id="cd23795">
    <property type="entry name" value="UBCc_UBE2G1"/>
    <property type="match status" value="1"/>
</dbReference>
<accession>A0A1J4JS48</accession>
<evidence type="ECO:0000313" key="7">
    <source>
        <dbReference type="Proteomes" id="UP000179807"/>
    </source>
</evidence>
<organism evidence="6 7">
    <name type="scientific">Tritrichomonas foetus</name>
    <dbReference type="NCBI Taxonomy" id="1144522"/>
    <lineage>
        <taxon>Eukaryota</taxon>
        <taxon>Metamonada</taxon>
        <taxon>Parabasalia</taxon>
        <taxon>Tritrichomonadida</taxon>
        <taxon>Tritrichomonadidae</taxon>
        <taxon>Tritrichomonas</taxon>
    </lineage>
</organism>
<evidence type="ECO:0000256" key="2">
    <source>
        <dbReference type="ARBA" id="ARBA00022786"/>
    </source>
</evidence>
<evidence type="ECO:0000256" key="4">
    <source>
        <dbReference type="RuleBase" id="RU362109"/>
    </source>
</evidence>
<evidence type="ECO:0000313" key="6">
    <source>
        <dbReference type="EMBL" id="OHT01578.1"/>
    </source>
</evidence>
<dbReference type="PROSITE" id="PS00183">
    <property type="entry name" value="UBC_1"/>
    <property type="match status" value="1"/>
</dbReference>
<dbReference type="InterPro" id="IPR023313">
    <property type="entry name" value="UBQ-conjugating_AS"/>
</dbReference>
<comment type="caution">
    <text evidence="6">The sequence shown here is derived from an EMBL/GenBank/DDBJ whole genome shotgun (WGS) entry which is preliminary data.</text>
</comment>
<keyword evidence="1" id="KW-0808">Transferase</keyword>
<keyword evidence="2 4" id="KW-0833">Ubl conjugation pathway</keyword>
<dbReference type="FunFam" id="3.10.110.10:FF:000051">
    <property type="entry name" value="ubiquitin-conjugating enzyme E2 R2-like"/>
    <property type="match status" value="1"/>
</dbReference>
<keyword evidence="4" id="KW-0067">ATP-binding</keyword>
<dbReference type="Pfam" id="PF00179">
    <property type="entry name" value="UQ_con"/>
    <property type="match status" value="1"/>
</dbReference>
<dbReference type="OrthoDB" id="19692at2759"/>
<dbReference type="VEuPathDB" id="TrichDB:TRFO_07457"/>
<name>A0A1J4JS48_9EUKA</name>
<feature type="domain" description="UBC core" evidence="5">
    <location>
        <begin position="6"/>
        <end position="162"/>
    </location>
</feature>
<dbReference type="InterPro" id="IPR000608">
    <property type="entry name" value="UBC"/>
</dbReference>
<dbReference type="RefSeq" id="XP_068354714.1">
    <property type="nucleotide sequence ID" value="XM_068493694.1"/>
</dbReference>
<gene>
    <name evidence="6" type="primary">ubc15</name>
    <name evidence="6" type="ORF">TRFO_07457</name>
</gene>
<keyword evidence="7" id="KW-1185">Reference proteome</keyword>
<dbReference type="Gene3D" id="3.10.110.10">
    <property type="entry name" value="Ubiquitin Conjugating Enzyme"/>
    <property type="match status" value="1"/>
</dbReference>
<evidence type="ECO:0000256" key="3">
    <source>
        <dbReference type="PROSITE-ProRule" id="PRU10133"/>
    </source>
</evidence>
<comment type="similarity">
    <text evidence="4">Belongs to the ubiquitin-conjugating enzyme family.</text>
</comment>
<evidence type="ECO:0000259" key="5">
    <source>
        <dbReference type="PROSITE" id="PS50127"/>
    </source>
</evidence>
<reference evidence="6" key="1">
    <citation type="submission" date="2016-10" db="EMBL/GenBank/DDBJ databases">
        <authorList>
            <person name="Benchimol M."/>
            <person name="Almeida L.G."/>
            <person name="Vasconcelos A.T."/>
            <person name="Perreira-Neves A."/>
            <person name="Rosa I.A."/>
            <person name="Tasca T."/>
            <person name="Bogo M.R."/>
            <person name="de Souza W."/>
        </authorList>
    </citation>
    <scope>NUCLEOTIDE SEQUENCE [LARGE SCALE GENOMIC DNA]</scope>
    <source>
        <strain evidence="6">K</strain>
    </source>
</reference>
<dbReference type="Proteomes" id="UP000179807">
    <property type="component" value="Unassembled WGS sequence"/>
</dbReference>
<keyword evidence="4" id="KW-0547">Nucleotide-binding</keyword>
<proteinExistence type="inferred from homology"/>
<dbReference type="InterPro" id="IPR050113">
    <property type="entry name" value="Ub_conjugating_enzyme"/>
</dbReference>
<dbReference type="GO" id="GO:0005524">
    <property type="term" value="F:ATP binding"/>
    <property type="evidence" value="ECO:0007669"/>
    <property type="project" value="UniProtKB-UniRule"/>
</dbReference>
<dbReference type="EMBL" id="MLAK01000904">
    <property type="protein sequence ID" value="OHT01578.1"/>
    <property type="molecule type" value="Genomic_DNA"/>
</dbReference>
<dbReference type="GO" id="GO:0016740">
    <property type="term" value="F:transferase activity"/>
    <property type="evidence" value="ECO:0007669"/>
    <property type="project" value="UniProtKB-KW"/>
</dbReference>
<dbReference type="PROSITE" id="PS50127">
    <property type="entry name" value="UBC_2"/>
    <property type="match status" value="1"/>
</dbReference>
<dbReference type="GeneID" id="94828398"/>
<dbReference type="SUPFAM" id="SSF54495">
    <property type="entry name" value="UBC-like"/>
    <property type="match status" value="1"/>
</dbReference>
<dbReference type="SMART" id="SM00212">
    <property type="entry name" value="UBCc"/>
    <property type="match status" value="1"/>
</dbReference>
<dbReference type="InterPro" id="IPR016135">
    <property type="entry name" value="UBQ-conjugating_enzyme/RWD"/>
</dbReference>
<feature type="active site" description="Glycyl thioester intermediate" evidence="3">
    <location>
        <position position="90"/>
    </location>
</feature>